<evidence type="ECO:0000313" key="2">
    <source>
        <dbReference type="Proteomes" id="UP000282613"/>
    </source>
</evidence>
<reference evidence="3" key="1">
    <citation type="submission" date="2017-02" db="UniProtKB">
        <authorList>
            <consortium name="WormBaseParasite"/>
        </authorList>
    </citation>
    <scope>IDENTIFICATION</scope>
</reference>
<keyword evidence="2" id="KW-1185">Reference proteome</keyword>
<gene>
    <name evidence="1" type="ORF">TASK_LOCUS2237</name>
</gene>
<evidence type="ECO:0000313" key="3">
    <source>
        <dbReference type="WBParaSite" id="TASK_0000223601-mRNA-1"/>
    </source>
</evidence>
<protein>
    <submittedName>
        <fullName evidence="3">Ovule protein</fullName>
    </submittedName>
</protein>
<dbReference type="Proteomes" id="UP000282613">
    <property type="component" value="Unassembled WGS sequence"/>
</dbReference>
<dbReference type="EMBL" id="UYRS01001259">
    <property type="protein sequence ID" value="VDK24632.1"/>
    <property type="molecule type" value="Genomic_DNA"/>
</dbReference>
<dbReference type="WBParaSite" id="TASK_0000223601-mRNA-1">
    <property type="protein sequence ID" value="TASK_0000223601-mRNA-1"/>
    <property type="gene ID" value="TASK_0000223601"/>
</dbReference>
<name>A0A0R3VXU2_TAEAS</name>
<evidence type="ECO:0000313" key="1">
    <source>
        <dbReference type="EMBL" id="VDK24632.1"/>
    </source>
</evidence>
<proteinExistence type="predicted"/>
<reference evidence="1 2" key="2">
    <citation type="submission" date="2018-11" db="EMBL/GenBank/DDBJ databases">
        <authorList>
            <consortium name="Pathogen Informatics"/>
        </authorList>
    </citation>
    <scope>NUCLEOTIDE SEQUENCE [LARGE SCALE GENOMIC DNA]</scope>
</reference>
<organism evidence="3">
    <name type="scientific">Taenia asiatica</name>
    <name type="common">Asian tapeworm</name>
    <dbReference type="NCBI Taxonomy" id="60517"/>
    <lineage>
        <taxon>Eukaryota</taxon>
        <taxon>Metazoa</taxon>
        <taxon>Spiralia</taxon>
        <taxon>Lophotrochozoa</taxon>
        <taxon>Platyhelminthes</taxon>
        <taxon>Cestoda</taxon>
        <taxon>Eucestoda</taxon>
        <taxon>Cyclophyllidea</taxon>
        <taxon>Taeniidae</taxon>
        <taxon>Taenia</taxon>
    </lineage>
</organism>
<sequence length="133" mass="14526">MTHKSSVAEAQASFKPPISSITKLECPSSLLQQPAYSTNQHGLNQTFVDCCAAQHGNKLPVNVSPSPHHTNSPLTLLLLLVPIREHRFAAFKRFDIDNNLRFSLLSSLSTSSLVGRASASHICDAFHITKSFV</sequence>
<dbReference type="AlphaFoldDB" id="A0A0R3VXU2"/>
<accession>A0A0R3VXU2</accession>